<dbReference type="CDD" id="cd01949">
    <property type="entry name" value="GGDEF"/>
    <property type="match status" value="1"/>
</dbReference>
<keyword evidence="3" id="KW-0973">c-di-GMP</keyword>
<name>A0A1R4HJ58_9GAMM</name>
<dbReference type="Pfam" id="PF05226">
    <property type="entry name" value="CHASE2"/>
    <property type="match status" value="1"/>
</dbReference>
<feature type="transmembrane region" description="Helical" evidence="5">
    <location>
        <begin position="306"/>
        <end position="325"/>
    </location>
</feature>
<dbReference type="InterPro" id="IPR001633">
    <property type="entry name" value="EAL_dom"/>
</dbReference>
<dbReference type="NCBIfam" id="TIGR00254">
    <property type="entry name" value="GGDEF"/>
    <property type="match status" value="1"/>
</dbReference>
<dbReference type="InterPro" id="IPR013767">
    <property type="entry name" value="PAS_fold"/>
</dbReference>
<dbReference type="SUPFAM" id="SSF141868">
    <property type="entry name" value="EAL domain-like"/>
    <property type="match status" value="1"/>
</dbReference>
<dbReference type="InterPro" id="IPR007890">
    <property type="entry name" value="CHASE2"/>
</dbReference>
<dbReference type="GO" id="GO:0071111">
    <property type="term" value="F:cyclic-guanylate-specific phosphodiesterase activity"/>
    <property type="evidence" value="ECO:0007669"/>
    <property type="project" value="UniProtKB-EC"/>
</dbReference>
<dbReference type="SUPFAM" id="SSF55785">
    <property type="entry name" value="PYP-like sensor domain (PAS domain)"/>
    <property type="match status" value="1"/>
</dbReference>
<dbReference type="Gene3D" id="3.30.70.270">
    <property type="match status" value="1"/>
</dbReference>
<dbReference type="FunFam" id="3.20.20.450:FF:000001">
    <property type="entry name" value="Cyclic di-GMP phosphodiesterase yahA"/>
    <property type="match status" value="1"/>
</dbReference>
<dbReference type="InterPro" id="IPR035965">
    <property type="entry name" value="PAS-like_dom_sf"/>
</dbReference>
<dbReference type="EC" id="3.1.4.52" evidence="2"/>
<dbReference type="Pfam" id="PF00563">
    <property type="entry name" value="EAL"/>
    <property type="match status" value="1"/>
</dbReference>
<evidence type="ECO:0000256" key="5">
    <source>
        <dbReference type="SAM" id="Phobius"/>
    </source>
</evidence>
<dbReference type="CDD" id="cd00130">
    <property type="entry name" value="PAS"/>
    <property type="match status" value="1"/>
</dbReference>
<evidence type="ECO:0000259" key="6">
    <source>
        <dbReference type="PROSITE" id="PS50112"/>
    </source>
</evidence>
<dbReference type="AlphaFoldDB" id="A0A1R4HJ58"/>
<evidence type="ECO:0000313" key="10">
    <source>
        <dbReference type="Proteomes" id="UP000195442"/>
    </source>
</evidence>
<dbReference type="PANTHER" id="PTHR44757:SF2">
    <property type="entry name" value="BIOFILM ARCHITECTURE MAINTENANCE PROTEIN MBAA"/>
    <property type="match status" value="1"/>
</dbReference>
<feature type="transmembrane region" description="Helical" evidence="5">
    <location>
        <begin position="6"/>
        <end position="28"/>
    </location>
</feature>
<evidence type="ECO:0000259" key="7">
    <source>
        <dbReference type="PROSITE" id="PS50883"/>
    </source>
</evidence>
<dbReference type="PROSITE" id="PS50112">
    <property type="entry name" value="PAS"/>
    <property type="match status" value="1"/>
</dbReference>
<protein>
    <recommendedName>
        <fullName evidence="2">cyclic-guanylate-specific phosphodiesterase</fullName>
        <ecNumber evidence="2">3.1.4.52</ecNumber>
    </recommendedName>
</protein>
<dbReference type="Pfam" id="PF00989">
    <property type="entry name" value="PAS"/>
    <property type="match status" value="1"/>
</dbReference>
<dbReference type="SMART" id="SM00091">
    <property type="entry name" value="PAS"/>
    <property type="match status" value="1"/>
</dbReference>
<evidence type="ECO:0000256" key="3">
    <source>
        <dbReference type="ARBA" id="ARBA00022636"/>
    </source>
</evidence>
<dbReference type="Gene3D" id="3.20.20.450">
    <property type="entry name" value="EAL domain"/>
    <property type="match status" value="1"/>
</dbReference>
<sequence>MTWFSILYRVGVYKILWILFLLGFTLFLQQHDALKPWNNQLYDVGLKMFSRPSNQDIVIVAIDAPSLKKIGNWPWSRRTHAELIERLTAAKVRAIGLNLVFDKANPKDPQGDKKLIHAIRNSGRVILPVFPETLSPKKMLQALLPWPELVTAAAGLGHVDVEMDSDGVVRSTCLQAGVKGLYWPSFALALLSINEPNKHRYLKGVHPNRIEDCPCWQRDFRIEIPFANPTQHFKQVSYADVLTNAKIRTQLHGKIVIVGTTASGLTQLFKTPLHQNSKLISGSEIIAYTLDVLLNNLSIQALAKSWALLLTLFLVAIPVTLYTLVWPNRSLSISLSFGVVTLVVSAGLLKLLHFWYAPIPVLVTLMASHILWSWYRLDFFTRLLFSERQFAKAALHSIADAIITTSCKGFIEYMNPAAEQLTGYSSKSAQGLHLDTVLTFAQQDYDASNDLESFTHNLTDGQEFNTIMPRFLVNHLGEEYAIQIKGTPIKNHNHIIGMVFTLSDLTKTLQISSKIAHMATHDPLTGLPNRILLQENIANAILSANRNGHYFAILFIDLDGFKKINDGLGHTVGDFLLKEVAIRLRTDMRQLDTAARWGGDEFVVLVNHLPSEETIAPIASKILQRLSPPYFLAGQTLYVTPSIGISIFPKDGLTTEILLTHADAAMYRVKEEGRNNFSFYSNGLNESAKKRLIMEKEMYVALEAGHFEVFYQPQVNLKTNKIIGAEALLRWNHPQKGLIRPGKFITLAEETGLINPISTWLLNTVCAQLHIWQQTDLPSITVAINLSPRQFMQNDLYQRINQALINHQVQTGSLKVEITENLMIKDIERVTQTLLDIKALGVSIAIDDFGTGYSSLSTLKNFPIDQLKIDKSFIEQLNLDENANSLIQTIIALGHNMHMDVVAEGIETLEQLNCLKAWNCDVMQGYYFSRPLPVAAMTALLHRENMPPDEQSISA</sequence>
<dbReference type="NCBIfam" id="TIGR00229">
    <property type="entry name" value="sensory_box"/>
    <property type="match status" value="1"/>
</dbReference>
<dbReference type="InterPro" id="IPR035919">
    <property type="entry name" value="EAL_sf"/>
</dbReference>
<dbReference type="Proteomes" id="UP000195442">
    <property type="component" value="Unassembled WGS sequence"/>
</dbReference>
<dbReference type="EMBL" id="FUKJ01000463">
    <property type="protein sequence ID" value="SJM96264.1"/>
    <property type="molecule type" value="Genomic_DNA"/>
</dbReference>
<evidence type="ECO:0000256" key="2">
    <source>
        <dbReference type="ARBA" id="ARBA00012282"/>
    </source>
</evidence>
<dbReference type="RefSeq" id="WP_087148609.1">
    <property type="nucleotide sequence ID" value="NZ_FUKJ01000463.1"/>
</dbReference>
<comment type="cofactor">
    <cofactor evidence="1">
        <name>Mg(2+)</name>
        <dbReference type="ChEBI" id="CHEBI:18420"/>
    </cofactor>
</comment>
<dbReference type="GO" id="GO:0071732">
    <property type="term" value="P:cellular response to nitric oxide"/>
    <property type="evidence" value="ECO:0007669"/>
    <property type="project" value="UniProtKB-ARBA"/>
</dbReference>
<reference evidence="10" key="1">
    <citation type="submission" date="2017-02" db="EMBL/GenBank/DDBJ databases">
        <authorList>
            <person name="Daims H."/>
        </authorList>
    </citation>
    <scope>NUCLEOTIDE SEQUENCE [LARGE SCALE GENOMIC DNA]</scope>
</reference>
<comment type="catalytic activity">
    <reaction evidence="4">
        <text>3',3'-c-di-GMP + H2O = 5'-phosphoguanylyl(3'-&gt;5')guanosine + H(+)</text>
        <dbReference type="Rhea" id="RHEA:24902"/>
        <dbReference type="ChEBI" id="CHEBI:15377"/>
        <dbReference type="ChEBI" id="CHEBI:15378"/>
        <dbReference type="ChEBI" id="CHEBI:58754"/>
        <dbReference type="ChEBI" id="CHEBI:58805"/>
        <dbReference type="EC" id="3.1.4.52"/>
    </reaction>
    <physiologicalReaction direction="left-to-right" evidence="4">
        <dbReference type="Rhea" id="RHEA:24903"/>
    </physiologicalReaction>
</comment>
<evidence type="ECO:0000259" key="8">
    <source>
        <dbReference type="PROSITE" id="PS50887"/>
    </source>
</evidence>
<dbReference type="InterPro" id="IPR029787">
    <property type="entry name" value="Nucleotide_cyclase"/>
</dbReference>
<accession>A0A1R4HJ58</accession>
<keyword evidence="5" id="KW-0812">Transmembrane</keyword>
<dbReference type="SMART" id="SM01080">
    <property type="entry name" value="CHASE2"/>
    <property type="match status" value="1"/>
</dbReference>
<dbReference type="PANTHER" id="PTHR44757">
    <property type="entry name" value="DIGUANYLATE CYCLASE DGCP"/>
    <property type="match status" value="1"/>
</dbReference>
<dbReference type="Pfam" id="PF00990">
    <property type="entry name" value="GGDEF"/>
    <property type="match status" value="1"/>
</dbReference>
<dbReference type="InterPro" id="IPR043128">
    <property type="entry name" value="Rev_trsase/Diguanyl_cyclase"/>
</dbReference>
<dbReference type="InterPro" id="IPR000014">
    <property type="entry name" value="PAS"/>
</dbReference>
<evidence type="ECO:0000313" key="9">
    <source>
        <dbReference type="EMBL" id="SJM96264.1"/>
    </source>
</evidence>
<proteinExistence type="predicted"/>
<feature type="domain" description="GGDEF" evidence="8">
    <location>
        <begin position="549"/>
        <end position="682"/>
    </location>
</feature>
<organism evidence="9 10">
    <name type="scientific">Crenothrix polyspora</name>
    <dbReference type="NCBI Taxonomy" id="360316"/>
    <lineage>
        <taxon>Bacteria</taxon>
        <taxon>Pseudomonadati</taxon>
        <taxon>Pseudomonadota</taxon>
        <taxon>Gammaproteobacteria</taxon>
        <taxon>Methylococcales</taxon>
        <taxon>Crenotrichaceae</taxon>
        <taxon>Crenothrix</taxon>
    </lineage>
</organism>
<feature type="domain" description="PAS" evidence="6">
    <location>
        <begin position="387"/>
        <end position="431"/>
    </location>
</feature>
<keyword evidence="5" id="KW-1133">Transmembrane helix</keyword>
<dbReference type="SMART" id="SM00267">
    <property type="entry name" value="GGDEF"/>
    <property type="match status" value="1"/>
</dbReference>
<keyword evidence="5" id="KW-0472">Membrane</keyword>
<evidence type="ECO:0000256" key="4">
    <source>
        <dbReference type="ARBA" id="ARBA00051114"/>
    </source>
</evidence>
<gene>
    <name evidence="9" type="ORF">CRENPOLYSF2_950001</name>
</gene>
<dbReference type="SMART" id="SM00052">
    <property type="entry name" value="EAL"/>
    <property type="match status" value="1"/>
</dbReference>
<dbReference type="OrthoDB" id="9813903at2"/>
<dbReference type="InterPro" id="IPR052155">
    <property type="entry name" value="Biofilm_reg_signaling"/>
</dbReference>
<dbReference type="PROSITE" id="PS50883">
    <property type="entry name" value="EAL"/>
    <property type="match status" value="1"/>
</dbReference>
<dbReference type="GO" id="GO:0006355">
    <property type="term" value="P:regulation of DNA-templated transcription"/>
    <property type="evidence" value="ECO:0007669"/>
    <property type="project" value="InterPro"/>
</dbReference>
<feature type="transmembrane region" description="Helical" evidence="5">
    <location>
        <begin position="356"/>
        <end position="375"/>
    </location>
</feature>
<dbReference type="Gene3D" id="3.30.450.20">
    <property type="entry name" value="PAS domain"/>
    <property type="match status" value="1"/>
</dbReference>
<dbReference type="FunFam" id="3.30.70.270:FF:000001">
    <property type="entry name" value="Diguanylate cyclase domain protein"/>
    <property type="match status" value="1"/>
</dbReference>
<feature type="domain" description="EAL" evidence="7">
    <location>
        <begin position="691"/>
        <end position="945"/>
    </location>
</feature>
<evidence type="ECO:0000256" key="1">
    <source>
        <dbReference type="ARBA" id="ARBA00001946"/>
    </source>
</evidence>
<dbReference type="InterPro" id="IPR000160">
    <property type="entry name" value="GGDEF_dom"/>
</dbReference>
<dbReference type="PROSITE" id="PS50887">
    <property type="entry name" value="GGDEF"/>
    <property type="match status" value="1"/>
</dbReference>
<dbReference type="CDD" id="cd01948">
    <property type="entry name" value="EAL"/>
    <property type="match status" value="1"/>
</dbReference>
<keyword evidence="10" id="KW-1185">Reference proteome</keyword>
<dbReference type="SUPFAM" id="SSF55073">
    <property type="entry name" value="Nucleotide cyclase"/>
    <property type="match status" value="1"/>
</dbReference>
<feature type="transmembrane region" description="Helical" evidence="5">
    <location>
        <begin position="331"/>
        <end position="349"/>
    </location>
</feature>